<keyword evidence="2" id="KW-1185">Reference proteome</keyword>
<proteinExistence type="predicted"/>
<organism evidence="1 2">
    <name type="scientific">Elliptochloris bilobata</name>
    <dbReference type="NCBI Taxonomy" id="381761"/>
    <lineage>
        <taxon>Eukaryota</taxon>
        <taxon>Viridiplantae</taxon>
        <taxon>Chlorophyta</taxon>
        <taxon>core chlorophytes</taxon>
        <taxon>Trebouxiophyceae</taxon>
        <taxon>Trebouxiophyceae incertae sedis</taxon>
        <taxon>Elliptochloris clade</taxon>
        <taxon>Elliptochloris</taxon>
    </lineage>
</organism>
<reference evidence="1 2" key="1">
    <citation type="journal article" date="2024" name="Nat. Commun.">
        <title>Phylogenomics reveals the evolutionary origins of lichenization in chlorophyte algae.</title>
        <authorList>
            <person name="Puginier C."/>
            <person name="Libourel C."/>
            <person name="Otte J."/>
            <person name="Skaloud P."/>
            <person name="Haon M."/>
            <person name="Grisel S."/>
            <person name="Petersen M."/>
            <person name="Berrin J.G."/>
            <person name="Delaux P.M."/>
            <person name="Dal Grande F."/>
            <person name="Keller J."/>
        </authorList>
    </citation>
    <scope>NUCLEOTIDE SEQUENCE [LARGE SCALE GENOMIC DNA]</scope>
    <source>
        <strain evidence="1 2">SAG 245.80</strain>
    </source>
</reference>
<dbReference type="AlphaFoldDB" id="A0AAW1RZQ9"/>
<accession>A0AAW1RZQ9</accession>
<evidence type="ECO:0000313" key="2">
    <source>
        <dbReference type="Proteomes" id="UP001445335"/>
    </source>
</evidence>
<dbReference type="EMBL" id="JALJOU010000017">
    <property type="protein sequence ID" value="KAK9839251.1"/>
    <property type="molecule type" value="Genomic_DNA"/>
</dbReference>
<comment type="caution">
    <text evidence="1">The sequence shown here is derived from an EMBL/GenBank/DDBJ whole genome shotgun (WGS) entry which is preliminary data.</text>
</comment>
<dbReference type="Proteomes" id="UP001445335">
    <property type="component" value="Unassembled WGS sequence"/>
</dbReference>
<name>A0AAW1RZQ9_9CHLO</name>
<gene>
    <name evidence="1" type="ORF">WJX81_004341</name>
</gene>
<protein>
    <submittedName>
        <fullName evidence="1">Uncharacterized protein</fullName>
    </submittedName>
</protein>
<evidence type="ECO:0000313" key="1">
    <source>
        <dbReference type="EMBL" id="KAK9839251.1"/>
    </source>
</evidence>
<sequence length="299" mass="32783">MHSVLSTPTACQEARAGGVFNGSWRLLGTPTQPEPVLFPRKTLDQRFAVLLLNSMYEAVDSLDFIPMDEFQVRFWKLRQSEYEAYTLQCSPAVIQQGDLTNPAYFDFISFAQLGTVSAALDRPRSIFQEFCEECDHQLRTVVRSADTGGDAALPTRLQREAGDRIYSGLLQGFRGEQFGAPPPLPASAPVAELAAGVQSLLRIFASRGYALDARVSDVAPARSCASVERHGACPSAGTFSVRLEGPATLWGMGALASRRAMLNAYDAMVTEAFLRRSGCSASYELRRTDTAIEQRWVLV</sequence>